<gene>
    <name evidence="1" type="ordered locus">BCE_0244</name>
</gene>
<evidence type="ECO:0000313" key="2">
    <source>
        <dbReference type="Proteomes" id="UP000002527"/>
    </source>
</evidence>
<dbReference type="Proteomes" id="UP000002527">
    <property type="component" value="Chromosome"/>
</dbReference>
<sequence>MHSSYRTIEISSPIFNKRVKRELFSFLFLCRKPWGVFLPHGFLY</sequence>
<organism evidence="1 2">
    <name type="scientific">Bacillus cereus (strain ATCC 10987 / NRS 248)</name>
    <dbReference type="NCBI Taxonomy" id="222523"/>
    <lineage>
        <taxon>Bacteria</taxon>
        <taxon>Bacillati</taxon>
        <taxon>Bacillota</taxon>
        <taxon>Bacilli</taxon>
        <taxon>Bacillales</taxon>
        <taxon>Bacillaceae</taxon>
        <taxon>Bacillus</taxon>
        <taxon>Bacillus cereus group</taxon>
    </lineage>
</organism>
<accession>Q73EW4</accession>
<reference evidence="1 2" key="1">
    <citation type="journal article" date="2004" name="Nucleic Acids Res.">
        <title>The genome sequence of Bacillus cereus ATCC 10987 reveals metabolic adaptations and a large plasmid related to Bacillus anthracis pXO1.</title>
        <authorList>
            <person name="Rasko D.A."/>
            <person name="Ravel J."/>
            <person name="Okstad O.A."/>
            <person name="Helgason E."/>
            <person name="Cer R.Z."/>
            <person name="Jiang L."/>
            <person name="Shores K.A."/>
            <person name="Fouts D.E."/>
            <person name="Tourasse N.J."/>
            <person name="Angiuoli S.V."/>
            <person name="Kolonay J."/>
            <person name="Nelson W.C."/>
            <person name="Kolsto A.-B."/>
            <person name="Fraser C.M."/>
            <person name="Read T.D."/>
        </authorList>
    </citation>
    <scope>NUCLEOTIDE SEQUENCE [LARGE SCALE GENOMIC DNA]</scope>
    <source>
        <strain evidence="2">ATCC 10987 / NRS 248</strain>
    </source>
</reference>
<name>Q73EW4_BACC1</name>
<dbReference type="AlphaFoldDB" id="Q73EW4"/>
<dbReference type="KEGG" id="bca:BCE_0244"/>
<evidence type="ECO:0000313" key="1">
    <source>
        <dbReference type="EMBL" id="AAS39180.1"/>
    </source>
</evidence>
<dbReference type="HOGENOM" id="CLU_3211963_0_0_9"/>
<protein>
    <submittedName>
        <fullName evidence="1">Uncharacterized protein</fullName>
    </submittedName>
</protein>
<dbReference type="EMBL" id="AE017194">
    <property type="protein sequence ID" value="AAS39180.1"/>
    <property type="molecule type" value="Genomic_DNA"/>
</dbReference>
<proteinExistence type="predicted"/>